<organism evidence="5">
    <name type="scientific">uncultured marine thaumarchaeote AD1000_07_E11</name>
    <dbReference type="NCBI Taxonomy" id="1455886"/>
    <lineage>
        <taxon>Archaea</taxon>
        <taxon>Nitrososphaerota</taxon>
        <taxon>environmental samples</taxon>
    </lineage>
</organism>
<dbReference type="InterPro" id="IPR008927">
    <property type="entry name" value="6-PGluconate_DH-like_C_sf"/>
</dbReference>
<evidence type="ECO:0000259" key="4">
    <source>
        <dbReference type="Pfam" id="PF14833"/>
    </source>
</evidence>
<dbReference type="InterPro" id="IPR051265">
    <property type="entry name" value="HIBADH-related_NP60_sf"/>
</dbReference>
<feature type="domain" description="6-phosphogluconate dehydrogenase NADP-binding" evidence="3">
    <location>
        <begin position="2"/>
        <end position="161"/>
    </location>
</feature>
<dbReference type="GO" id="GO:0008442">
    <property type="term" value="F:3-hydroxyisobutyrate dehydrogenase activity"/>
    <property type="evidence" value="ECO:0007669"/>
    <property type="project" value="UniProtKB-EC"/>
</dbReference>
<dbReference type="PANTHER" id="PTHR43580:SF2">
    <property type="entry name" value="CYTOKINE-LIKE NUCLEAR FACTOR N-PAC"/>
    <property type="match status" value="1"/>
</dbReference>
<evidence type="ECO:0000256" key="1">
    <source>
        <dbReference type="ARBA" id="ARBA00023002"/>
    </source>
</evidence>
<feature type="domain" description="3-hydroxyisobutyrate dehydrogenase-like NAD-binding" evidence="4">
    <location>
        <begin position="164"/>
        <end position="283"/>
    </location>
</feature>
<dbReference type="PANTHER" id="PTHR43580">
    <property type="entry name" value="OXIDOREDUCTASE GLYR1-RELATED"/>
    <property type="match status" value="1"/>
</dbReference>
<dbReference type="InterPro" id="IPR015815">
    <property type="entry name" value="HIBADH-related"/>
</dbReference>
<dbReference type="PIRSF" id="PIRSF000103">
    <property type="entry name" value="HIBADH"/>
    <property type="match status" value="1"/>
</dbReference>
<keyword evidence="1 5" id="KW-0560">Oxidoreductase</keyword>
<sequence length="309" mass="34149">MKIGIIGVGMLGEAVVLNLLNLGFQVSVYNRTKEKVSKVEKNGAIVMNSPKLVADNSELIIIIVKDAVAVKEVSFGKEGIIESKNKKLIVADMSTIEPTESKEIADNFKQNQIQKLEIPVMGGPNVAITGKLVMMASGPKNSYEQCRTIFEKIANKVFFLGEQGTSNSIKLAMNLQITMLALSLSEGITLVEKSKVDPKIFLEVLNSTYFKTGMSENKAFKMIEGNYDATFTLSNLKKDITTMINTSKKLGVELPMIIKAEEVYKNAINEGLGDCDYTGIIEYIKKSIVPRISQVNYFFLILPIRESKN</sequence>
<dbReference type="Gene3D" id="3.40.50.720">
    <property type="entry name" value="NAD(P)-binding Rossmann-like Domain"/>
    <property type="match status" value="1"/>
</dbReference>
<evidence type="ECO:0000256" key="2">
    <source>
        <dbReference type="ARBA" id="ARBA00023027"/>
    </source>
</evidence>
<dbReference type="InterPro" id="IPR029154">
    <property type="entry name" value="HIBADH-like_NADP-bd"/>
</dbReference>
<dbReference type="InterPro" id="IPR006115">
    <property type="entry name" value="6PGDH_NADP-bd"/>
</dbReference>
<dbReference type="AlphaFoldDB" id="A0A075FMW2"/>
<dbReference type="Pfam" id="PF03446">
    <property type="entry name" value="NAD_binding_2"/>
    <property type="match status" value="1"/>
</dbReference>
<dbReference type="EC" id="1.1.1.31" evidence="5"/>
<accession>A0A075FMW2</accession>
<dbReference type="InterPro" id="IPR036291">
    <property type="entry name" value="NAD(P)-bd_dom_sf"/>
</dbReference>
<keyword evidence="2" id="KW-0520">NAD</keyword>
<evidence type="ECO:0000313" key="5">
    <source>
        <dbReference type="EMBL" id="AIE90831.1"/>
    </source>
</evidence>
<dbReference type="GO" id="GO:0051287">
    <property type="term" value="F:NAD binding"/>
    <property type="evidence" value="ECO:0007669"/>
    <property type="project" value="InterPro"/>
</dbReference>
<gene>
    <name evidence="5" type="primary">mmsB</name>
</gene>
<name>A0A075FMW2_9ARCH</name>
<dbReference type="EMBL" id="KF900320">
    <property type="protein sequence ID" value="AIE90831.1"/>
    <property type="molecule type" value="Genomic_DNA"/>
</dbReference>
<proteinExistence type="predicted"/>
<reference evidence="5" key="1">
    <citation type="journal article" date="2014" name="Genome Biol. Evol.">
        <title>Pangenome evidence for extensive interdomain horizontal transfer affecting lineage core and shell genes in uncultured planktonic thaumarchaeota and euryarchaeota.</title>
        <authorList>
            <person name="Deschamps P."/>
            <person name="Zivanovic Y."/>
            <person name="Moreira D."/>
            <person name="Rodriguez-Valera F."/>
            <person name="Lopez-Garcia P."/>
        </authorList>
    </citation>
    <scope>NUCLEOTIDE SEQUENCE</scope>
</reference>
<protein>
    <submittedName>
        <fullName evidence="5">2-hydroxy-3-oxopropionate reductase (MmsB)</fullName>
        <ecNumber evidence="5">1.1.1.31</ecNumber>
    </submittedName>
</protein>
<dbReference type="Pfam" id="PF14833">
    <property type="entry name" value="NAD_binding_11"/>
    <property type="match status" value="1"/>
</dbReference>
<dbReference type="Gene3D" id="1.10.1040.10">
    <property type="entry name" value="N-(1-d-carboxylethyl)-l-norvaline Dehydrogenase, domain 2"/>
    <property type="match status" value="1"/>
</dbReference>
<dbReference type="GO" id="GO:0050661">
    <property type="term" value="F:NADP binding"/>
    <property type="evidence" value="ECO:0007669"/>
    <property type="project" value="InterPro"/>
</dbReference>
<dbReference type="InterPro" id="IPR013328">
    <property type="entry name" value="6PGD_dom2"/>
</dbReference>
<dbReference type="SUPFAM" id="SSF48179">
    <property type="entry name" value="6-phosphogluconate dehydrogenase C-terminal domain-like"/>
    <property type="match status" value="1"/>
</dbReference>
<evidence type="ECO:0000259" key="3">
    <source>
        <dbReference type="Pfam" id="PF03446"/>
    </source>
</evidence>
<dbReference type="SUPFAM" id="SSF51735">
    <property type="entry name" value="NAD(P)-binding Rossmann-fold domains"/>
    <property type="match status" value="1"/>
</dbReference>